<evidence type="ECO:0000313" key="2">
    <source>
        <dbReference type="EMBL" id="KAF0036596.1"/>
    </source>
</evidence>
<protein>
    <submittedName>
        <fullName evidence="2">Uncharacterized protein</fullName>
    </submittedName>
</protein>
<dbReference type="PANTHER" id="PTHR45913">
    <property type="entry name" value="EPM2A-INTERACTING PROTEIN 1"/>
    <property type="match status" value="1"/>
</dbReference>
<evidence type="ECO:0000256" key="1">
    <source>
        <dbReference type="SAM" id="Coils"/>
    </source>
</evidence>
<proteinExistence type="predicted"/>
<accession>A0A6A4SN52</accession>
<dbReference type="Proteomes" id="UP000438429">
    <property type="component" value="Unassembled WGS sequence"/>
</dbReference>
<dbReference type="PANTHER" id="PTHR45913:SF11">
    <property type="entry name" value="EPM2A-INTERACTING PROTEIN 1"/>
    <property type="match status" value="1"/>
</dbReference>
<dbReference type="SUPFAM" id="SSF53098">
    <property type="entry name" value="Ribonuclease H-like"/>
    <property type="match status" value="1"/>
</dbReference>
<evidence type="ECO:0000313" key="3">
    <source>
        <dbReference type="Proteomes" id="UP000438429"/>
    </source>
</evidence>
<feature type="coiled-coil region" evidence="1">
    <location>
        <begin position="357"/>
        <end position="389"/>
    </location>
</feature>
<dbReference type="EMBL" id="VEVO01000010">
    <property type="protein sequence ID" value="KAF0036596.1"/>
    <property type="molecule type" value="Genomic_DNA"/>
</dbReference>
<dbReference type="AlphaFoldDB" id="A0A6A4SN52"/>
<name>A0A6A4SN52_SCOMX</name>
<keyword evidence="1" id="KW-0175">Coiled coil</keyword>
<gene>
    <name evidence="2" type="ORF">F2P81_011908</name>
</gene>
<reference evidence="2 3" key="1">
    <citation type="submission" date="2019-06" db="EMBL/GenBank/DDBJ databases">
        <title>Draft genomes of female and male turbot (Scophthalmus maximus).</title>
        <authorList>
            <person name="Xu H."/>
            <person name="Xu X.-W."/>
            <person name="Shao C."/>
            <person name="Chen S."/>
        </authorList>
    </citation>
    <scope>NUCLEOTIDE SEQUENCE [LARGE SCALE GENOMIC DNA]</scope>
    <source>
        <strain evidence="2">Ysfricsl-2016a</strain>
        <tissue evidence="2">Blood</tissue>
    </source>
</reference>
<dbReference type="InterPro" id="IPR012337">
    <property type="entry name" value="RNaseH-like_sf"/>
</dbReference>
<sequence length="903" mass="102111">MFVSDLLEPTPSPALEPFHRLSVKREIYESGTSVTRPSTTASWVLQFLPSSTDTSTNTGSFLDNTPLPDLRNKKAAGRVPRLAYQEHQKAYSNSLRKARSQFYSNIINTSPGKSKHLFSTINHLIGPQTLSHTDTTEEQCNDFIIFFRKKVDTICSLLSSSPALSVPTADPLPEIFQPLCCFPKISQREIEDIIRMKPSTCTLDPFPTALDHECGSAKSVVWNLLAGSVQCLIADSLGAYGIVGFVKSFLVDQYAGFVLEINQNFRLKMSSQCDNINTRREGILSSLVIYLNEDPDSFFKEYLGSAREDAESANLQVFAEDHNEFGWIQAECKDPAAENQVVCIRANVAVIKEFNIRRHYETKHQELQNLNAEEKIQRVKELKKNLRFQQTFFTRAKSQSEAAVKASFIVAQEIAKSARPFTEGEFLKSCMMKVCDVLCPENKQMFANVSLSRNTVADRICEMATDLKTQLSERSKDFTAFSLAVDESTDMTDTAQLAIFIREVDSSLCVTEEILDIKSMHGTTTGKDIFENVCQSITDMKLPWDKLIGLTTDGAPAMCSEKVGLVGRMRAKMQEENCTGELTAYHCIIHQEMLCGKVLKMEHVMNTVTQTVNFIRAKGLNHRQFQSFMREIDSEFADIPYHTEVRWLSRGKVLNRVFELSKEICQFMDSKGKDTTVLRDEKWKCELAFLADVTAHLNVLNLHLQGRDRIITDMYDTVKAFKVKLLLWETQMRQSNLPHFPCCQVMFNQVGATVFPNTHFADKLSALRTEFARRFGDFRNPFAVDVETAPVQIQMELIELQCNGTLKAKYDTAGPAQFIRSIPETMPQLRLHAAQTLCMFGSTYLCEKLFSVMKMNKTAHRSRLTDGHLQSILRISTAQELTPNLNDLTAKKRCQTSCSDKMA</sequence>
<comment type="caution">
    <text evidence="2">The sequence shown here is derived from an EMBL/GenBank/DDBJ whole genome shotgun (WGS) entry which is preliminary data.</text>
</comment>
<organism evidence="2 3">
    <name type="scientific">Scophthalmus maximus</name>
    <name type="common">Turbot</name>
    <name type="synonym">Psetta maxima</name>
    <dbReference type="NCBI Taxonomy" id="52904"/>
    <lineage>
        <taxon>Eukaryota</taxon>
        <taxon>Metazoa</taxon>
        <taxon>Chordata</taxon>
        <taxon>Craniata</taxon>
        <taxon>Vertebrata</taxon>
        <taxon>Euteleostomi</taxon>
        <taxon>Actinopterygii</taxon>
        <taxon>Neopterygii</taxon>
        <taxon>Teleostei</taxon>
        <taxon>Neoteleostei</taxon>
        <taxon>Acanthomorphata</taxon>
        <taxon>Carangaria</taxon>
        <taxon>Pleuronectiformes</taxon>
        <taxon>Pleuronectoidei</taxon>
        <taxon>Scophthalmidae</taxon>
        <taxon>Scophthalmus</taxon>
    </lineage>
</organism>